<sequence>MRRRQFLAAAPAVALGTAGCLTPSDSPSRPRARLHAVWFVNDSDEACDVSVAVTDGDGETVYETSFRLGAAGGDGPPANVSREPPLDDPDAYTVEATVCDETATVDTTKWASAGENCVTAKFVRTTRGDVRVAPQTYENC</sequence>
<organism evidence="2 3">
    <name type="scientific">Halobacterium litoreum</name>
    <dbReference type="NCBI Taxonomy" id="2039234"/>
    <lineage>
        <taxon>Archaea</taxon>
        <taxon>Methanobacteriati</taxon>
        <taxon>Methanobacteriota</taxon>
        <taxon>Stenosarchaea group</taxon>
        <taxon>Halobacteria</taxon>
        <taxon>Halobacteriales</taxon>
        <taxon>Halobacteriaceae</taxon>
        <taxon>Halobacterium</taxon>
    </lineage>
</organism>
<evidence type="ECO:0000313" key="2">
    <source>
        <dbReference type="EMBL" id="MFC3477391.1"/>
    </source>
</evidence>
<dbReference type="EMBL" id="JBHRWN010000002">
    <property type="protein sequence ID" value="MFC3477391.1"/>
    <property type="molecule type" value="Genomic_DNA"/>
</dbReference>
<evidence type="ECO:0000313" key="3">
    <source>
        <dbReference type="Proteomes" id="UP001595660"/>
    </source>
</evidence>
<comment type="caution">
    <text evidence="2">The sequence shown here is derived from an EMBL/GenBank/DDBJ whole genome shotgun (WGS) entry which is preliminary data.</text>
</comment>
<accession>A0ABD5NE54</accession>
<protein>
    <recommendedName>
        <fullName evidence="4">Tat (Twin-arginine translocation) pathway signal sequence</fullName>
    </recommendedName>
</protein>
<evidence type="ECO:0000256" key="1">
    <source>
        <dbReference type="SAM" id="MobiDB-lite"/>
    </source>
</evidence>
<dbReference type="AlphaFoldDB" id="A0ABD5NE54"/>
<dbReference type="Proteomes" id="UP001595660">
    <property type="component" value="Unassembled WGS sequence"/>
</dbReference>
<evidence type="ECO:0008006" key="4">
    <source>
        <dbReference type="Google" id="ProtNLM"/>
    </source>
</evidence>
<dbReference type="RefSeq" id="WP_232571482.1">
    <property type="nucleotide sequence ID" value="NZ_CP089466.1"/>
</dbReference>
<name>A0ABD5NE54_9EURY</name>
<reference evidence="2 3" key="1">
    <citation type="journal article" date="2019" name="Int. J. Syst. Evol. Microbiol.">
        <title>The Global Catalogue of Microorganisms (GCM) 10K type strain sequencing project: providing services to taxonomists for standard genome sequencing and annotation.</title>
        <authorList>
            <consortium name="The Broad Institute Genomics Platform"/>
            <consortium name="The Broad Institute Genome Sequencing Center for Infectious Disease"/>
            <person name="Wu L."/>
            <person name="Ma J."/>
        </authorList>
    </citation>
    <scope>NUCLEOTIDE SEQUENCE [LARGE SCALE GENOMIC DNA]</scope>
    <source>
        <strain evidence="2 3">CGMCC 1.12562</strain>
    </source>
</reference>
<gene>
    <name evidence="2" type="ORF">ACFOKC_06600</name>
</gene>
<feature type="region of interest" description="Disordered" evidence="1">
    <location>
        <begin position="68"/>
        <end position="87"/>
    </location>
</feature>
<keyword evidence="3" id="KW-1185">Reference proteome</keyword>
<proteinExistence type="predicted"/>
<dbReference type="PROSITE" id="PS51257">
    <property type="entry name" value="PROKAR_LIPOPROTEIN"/>
    <property type="match status" value="1"/>
</dbReference>
<dbReference type="GeneID" id="69116682"/>